<dbReference type="RefSeq" id="WP_146512849.1">
    <property type="nucleotide sequence ID" value="NZ_SJPI01000001.1"/>
</dbReference>
<evidence type="ECO:0000313" key="4">
    <source>
        <dbReference type="Proteomes" id="UP000316598"/>
    </source>
</evidence>
<gene>
    <name evidence="3" type="ORF">Pla22_01020</name>
</gene>
<sequence precursor="true">MRIPSQLNDDNLYRRGTKRPRPVDAYRRIVRMCLALVLVFVVMNAASREAIYRPFFGSPDKSGFEPNQETLRRFDQTSVLGEDAASGKGVAAQRDKQVGASKRDREMADAITGQMSPKDQVVWGIWLTGLQKGQTDSQPPLASISLADALASFDQVVASTSSVQDDSDNDADDANDEGKTTARWQQTIGRIGGENALSAFAADDLTRLDVLREAIADAAQQRVVDGSVWRSSDRDAIRLRLAQWKRNQPLRGGQSAVSVGVLPLLQQPVVFLGRVVVVSGRVARSERIVASDGLPEYWQLWIRPDDGADRPIVAIVGDVPADIARISSDAILEAGPAVSIQGHFLKRLAYRSTLGADLAPVIVGRLPVHVTNVDDELVGRSSTQPSSVSAGLVLAIAFAVGVILAGVIMWRTHVLAVRTRSLRNRHRVSPVDLSSMETNES</sequence>
<protein>
    <recommendedName>
        <fullName evidence="5">Transmembrane protein</fullName>
    </recommendedName>
</protein>
<evidence type="ECO:0000256" key="2">
    <source>
        <dbReference type="SAM" id="Phobius"/>
    </source>
</evidence>
<evidence type="ECO:0000256" key="1">
    <source>
        <dbReference type="SAM" id="MobiDB-lite"/>
    </source>
</evidence>
<accession>A0A5C5WP99</accession>
<reference evidence="3 4" key="1">
    <citation type="submission" date="2019-02" db="EMBL/GenBank/DDBJ databases">
        <title>Deep-cultivation of Planctomycetes and their phenomic and genomic characterization uncovers novel biology.</title>
        <authorList>
            <person name="Wiegand S."/>
            <person name="Jogler M."/>
            <person name="Boedeker C."/>
            <person name="Pinto D."/>
            <person name="Vollmers J."/>
            <person name="Rivas-Marin E."/>
            <person name="Kohn T."/>
            <person name="Peeters S.H."/>
            <person name="Heuer A."/>
            <person name="Rast P."/>
            <person name="Oberbeckmann S."/>
            <person name="Bunk B."/>
            <person name="Jeske O."/>
            <person name="Meyerdierks A."/>
            <person name="Storesund J.E."/>
            <person name="Kallscheuer N."/>
            <person name="Luecker S."/>
            <person name="Lage O.M."/>
            <person name="Pohl T."/>
            <person name="Merkel B.J."/>
            <person name="Hornburger P."/>
            <person name="Mueller R.-W."/>
            <person name="Bruemmer F."/>
            <person name="Labrenz M."/>
            <person name="Spormann A.M."/>
            <person name="Op Den Camp H."/>
            <person name="Overmann J."/>
            <person name="Amann R."/>
            <person name="Jetten M.S.M."/>
            <person name="Mascher T."/>
            <person name="Medema M.H."/>
            <person name="Devos D.P."/>
            <person name="Kaster A.-K."/>
            <person name="Ovreas L."/>
            <person name="Rohde M."/>
            <person name="Galperin M.Y."/>
            <person name="Jogler C."/>
        </authorList>
    </citation>
    <scope>NUCLEOTIDE SEQUENCE [LARGE SCALE GENOMIC DNA]</scope>
    <source>
        <strain evidence="3 4">Pla22</strain>
    </source>
</reference>
<organism evidence="3 4">
    <name type="scientific">Rubripirellula amarantea</name>
    <dbReference type="NCBI Taxonomy" id="2527999"/>
    <lineage>
        <taxon>Bacteria</taxon>
        <taxon>Pseudomonadati</taxon>
        <taxon>Planctomycetota</taxon>
        <taxon>Planctomycetia</taxon>
        <taxon>Pirellulales</taxon>
        <taxon>Pirellulaceae</taxon>
        <taxon>Rubripirellula</taxon>
    </lineage>
</organism>
<dbReference type="AlphaFoldDB" id="A0A5C5WP99"/>
<keyword evidence="2" id="KW-0812">Transmembrane</keyword>
<evidence type="ECO:0000313" key="3">
    <source>
        <dbReference type="EMBL" id="TWT52478.1"/>
    </source>
</evidence>
<dbReference type="EMBL" id="SJPI01000001">
    <property type="protein sequence ID" value="TWT52478.1"/>
    <property type="molecule type" value="Genomic_DNA"/>
</dbReference>
<name>A0A5C5WP99_9BACT</name>
<keyword evidence="4" id="KW-1185">Reference proteome</keyword>
<feature type="transmembrane region" description="Helical" evidence="2">
    <location>
        <begin position="390"/>
        <end position="410"/>
    </location>
</feature>
<feature type="region of interest" description="Disordered" evidence="1">
    <location>
        <begin position="160"/>
        <end position="181"/>
    </location>
</feature>
<dbReference type="Proteomes" id="UP000316598">
    <property type="component" value="Unassembled WGS sequence"/>
</dbReference>
<comment type="caution">
    <text evidence="3">The sequence shown here is derived from an EMBL/GenBank/DDBJ whole genome shotgun (WGS) entry which is preliminary data.</text>
</comment>
<keyword evidence="2" id="KW-1133">Transmembrane helix</keyword>
<feature type="compositionally biased region" description="Acidic residues" evidence="1">
    <location>
        <begin position="165"/>
        <end position="175"/>
    </location>
</feature>
<proteinExistence type="predicted"/>
<evidence type="ECO:0008006" key="5">
    <source>
        <dbReference type="Google" id="ProtNLM"/>
    </source>
</evidence>
<keyword evidence="2" id="KW-0472">Membrane</keyword>
<dbReference type="OrthoDB" id="240531at2"/>